<keyword evidence="3 4" id="KW-0620">Polyamine biosynthesis</keyword>
<accession>A0A2S6CYW2</accession>
<feature type="binding site" evidence="4">
    <location>
        <begin position="114"/>
        <end position="115"/>
    </location>
    <ligand>
        <name>S-methyl-5'-thioadenosine</name>
        <dbReference type="ChEBI" id="CHEBI:17509"/>
    </ligand>
</feature>
<feature type="binding site" evidence="4">
    <location>
        <position position="33"/>
    </location>
    <ligand>
        <name>spermidine</name>
        <dbReference type="ChEBI" id="CHEBI:57834"/>
    </ligand>
</feature>
<dbReference type="Proteomes" id="UP000239589">
    <property type="component" value="Unassembled WGS sequence"/>
</dbReference>
<sequence>MSNSLFIDRENDHIAFYINGELQFHSQDEAIYHEYLVIPAIKLAISRFTDTDLRVLICGGGDGLAARDILAFPQVKHIDLVDYDPEVLELAKTVFKPYNQGSLEQEKVTIYTQEAFAFISRLPENYYHVVISDFTYPNTAEETTIYSREWFQKINRVLIMGGLTSINAVSPNHNTEGFWCLYQTLISADLFTKPLQVDIPSFHDHGYGKWGFFLASSQVIQREEIEEISLPDHLQYLNSKNIIQAFIFTEEIARNRHSCMVNTIENKQLFYYLLNRVHNSAIELNSEVKELINFLDINEETSTEVGNINALDLETVAKFWLENIYTQLDAQNPSVDINQYIPVRHRYHSPEMAISWLAHIQDLLLEIDYQRLLKTILQRAQELPPHITNELKNLAEKINSHQPLSNLSPKTVQFITLLSVTLLMANLVSPDSVFAKGYYSGDSDSSNNDYTTSSGDNKFIGFILTIIGGMWLKNIFSRSKNK</sequence>
<keyword evidence="4" id="KW-0745">Spermidine biosynthesis</keyword>
<evidence type="ECO:0000313" key="8">
    <source>
        <dbReference type="Proteomes" id="UP000239589"/>
    </source>
</evidence>
<evidence type="ECO:0000256" key="1">
    <source>
        <dbReference type="ARBA" id="ARBA00007867"/>
    </source>
</evidence>
<dbReference type="InterPro" id="IPR029063">
    <property type="entry name" value="SAM-dependent_MTases_sf"/>
</dbReference>
<dbReference type="PANTHER" id="PTHR43317:SF1">
    <property type="entry name" value="THERMOSPERMINE SYNTHASE ACAULIS5"/>
    <property type="match status" value="1"/>
</dbReference>
<keyword evidence="8" id="KW-1185">Reference proteome</keyword>
<comment type="caution">
    <text evidence="7">The sequence shown here is derived from an EMBL/GenBank/DDBJ whole genome shotgun (WGS) entry which is preliminary data.</text>
</comment>
<evidence type="ECO:0000313" key="7">
    <source>
        <dbReference type="EMBL" id="PPJ64958.1"/>
    </source>
</evidence>
<dbReference type="EMBL" id="PGEM01000013">
    <property type="protein sequence ID" value="PPJ64958.1"/>
    <property type="molecule type" value="Genomic_DNA"/>
</dbReference>
<dbReference type="Gene3D" id="3.40.50.150">
    <property type="entry name" value="Vaccinia Virus protein VP39"/>
    <property type="match status" value="1"/>
</dbReference>
<dbReference type="HAMAP" id="MF_00198">
    <property type="entry name" value="Spermidine_synth"/>
    <property type="match status" value="1"/>
</dbReference>
<dbReference type="UniPathway" id="UPA00248">
    <property type="reaction ID" value="UER00314"/>
</dbReference>
<feature type="domain" description="PABS" evidence="6">
    <location>
        <begin position="1"/>
        <end position="217"/>
    </location>
</feature>
<dbReference type="PANTHER" id="PTHR43317">
    <property type="entry name" value="THERMOSPERMINE SYNTHASE ACAULIS5"/>
    <property type="match status" value="1"/>
</dbReference>
<comment type="caution">
    <text evidence="4">Lacks conserved residue(s) required for the propagation of feature annotation.</text>
</comment>
<comment type="similarity">
    <text evidence="1 4">Belongs to the spermidine/spermine synthase family.</text>
</comment>
<dbReference type="GO" id="GO:0008295">
    <property type="term" value="P:spermidine biosynthetic process"/>
    <property type="evidence" value="ECO:0007669"/>
    <property type="project" value="UniProtKB-UniRule"/>
</dbReference>
<evidence type="ECO:0000259" key="6">
    <source>
        <dbReference type="PROSITE" id="PS51006"/>
    </source>
</evidence>
<comment type="pathway">
    <text evidence="4">Amine and polyamine biosynthesis; spermidine biosynthesis; spermidine from putrescine: step 1/1.</text>
</comment>
<feature type="binding site" evidence="4">
    <location>
        <position position="62"/>
    </location>
    <ligand>
        <name>spermidine</name>
        <dbReference type="ChEBI" id="CHEBI:57834"/>
    </ligand>
</feature>
<dbReference type="PROSITE" id="PS51006">
    <property type="entry name" value="PABS_2"/>
    <property type="match status" value="1"/>
</dbReference>
<dbReference type="Pfam" id="PF01564">
    <property type="entry name" value="Spermine_synth"/>
    <property type="match status" value="1"/>
</dbReference>
<keyword evidence="2 4" id="KW-0808">Transferase</keyword>
<dbReference type="EC" id="2.5.1.16" evidence="4"/>
<dbReference type="SUPFAM" id="SSF53335">
    <property type="entry name" value="S-adenosyl-L-methionine-dependent methyltransferases"/>
    <property type="match status" value="1"/>
</dbReference>
<proteinExistence type="inferred from homology"/>
<evidence type="ECO:0000256" key="5">
    <source>
        <dbReference type="PROSITE-ProRule" id="PRU00354"/>
    </source>
</evidence>
<dbReference type="GO" id="GO:0010487">
    <property type="term" value="F:thermospermine synthase activity"/>
    <property type="evidence" value="ECO:0007669"/>
    <property type="project" value="UniProtKB-ARBA"/>
</dbReference>
<organism evidence="7 8">
    <name type="scientific">Cuspidothrix issatschenkoi CHARLIE-1</name>
    <dbReference type="NCBI Taxonomy" id="2052836"/>
    <lineage>
        <taxon>Bacteria</taxon>
        <taxon>Bacillati</taxon>
        <taxon>Cyanobacteriota</taxon>
        <taxon>Cyanophyceae</taxon>
        <taxon>Nostocales</taxon>
        <taxon>Aphanizomenonaceae</taxon>
        <taxon>Cuspidothrix</taxon>
    </lineage>
</organism>
<dbReference type="GO" id="GO:0004766">
    <property type="term" value="F:spermidine synthase activity"/>
    <property type="evidence" value="ECO:0007669"/>
    <property type="project" value="UniProtKB-UniRule"/>
</dbReference>
<dbReference type="CDD" id="cd02440">
    <property type="entry name" value="AdoMet_MTases"/>
    <property type="match status" value="1"/>
</dbReference>
<protein>
    <recommendedName>
        <fullName evidence="4">Polyamine aminopropyltransferase</fullName>
    </recommendedName>
    <alternativeName>
        <fullName evidence="4">Putrescine aminopropyltransferase</fullName>
        <shortName evidence="4">PAPT</shortName>
    </alternativeName>
    <alternativeName>
        <fullName evidence="4">Spermidine synthase</fullName>
        <shortName evidence="4">SPDS</shortName>
        <shortName evidence="4">SPDSY</shortName>
        <ecNumber evidence="4">2.5.1.16</ecNumber>
    </alternativeName>
</protein>
<dbReference type="RefSeq" id="WP_104386244.1">
    <property type="nucleotide sequence ID" value="NZ_PGEM01000013.1"/>
</dbReference>
<dbReference type="AlphaFoldDB" id="A0A2S6CYW2"/>
<dbReference type="InterPro" id="IPR030374">
    <property type="entry name" value="PABS"/>
</dbReference>
<name>A0A2S6CYW2_9CYAN</name>
<evidence type="ECO:0000256" key="3">
    <source>
        <dbReference type="ARBA" id="ARBA00023115"/>
    </source>
</evidence>
<comment type="subunit">
    <text evidence="4">Homodimer or homotetramer.</text>
</comment>
<evidence type="ECO:0000256" key="4">
    <source>
        <dbReference type="HAMAP-Rule" id="MF_00198"/>
    </source>
</evidence>
<comment type="function">
    <text evidence="4">Catalyzes the irreversible transfer of a propylamine group from the amino donor S-adenosylmethioninamine (decarboxy-AdoMet) to putrescine (1,4-diaminobutane) to yield spermidine.</text>
</comment>
<feature type="binding site" evidence="4">
    <location>
        <position position="82"/>
    </location>
    <ligand>
        <name>S-methyl-5'-thioadenosine</name>
        <dbReference type="ChEBI" id="CHEBI:17509"/>
    </ligand>
</feature>
<dbReference type="OrthoDB" id="9793120at2"/>
<gene>
    <name evidence="4" type="primary">speE</name>
    <name evidence="7" type="ORF">CUN59_01890</name>
</gene>
<dbReference type="InterPro" id="IPR001045">
    <property type="entry name" value="Spermi_synthase"/>
</dbReference>
<comment type="catalytic activity">
    <reaction evidence="4">
        <text>S-adenosyl 3-(methylsulfanyl)propylamine + putrescine = S-methyl-5'-thioadenosine + spermidine + H(+)</text>
        <dbReference type="Rhea" id="RHEA:12721"/>
        <dbReference type="ChEBI" id="CHEBI:15378"/>
        <dbReference type="ChEBI" id="CHEBI:17509"/>
        <dbReference type="ChEBI" id="CHEBI:57443"/>
        <dbReference type="ChEBI" id="CHEBI:57834"/>
        <dbReference type="ChEBI" id="CHEBI:326268"/>
        <dbReference type="EC" id="2.5.1.16"/>
    </reaction>
</comment>
<reference evidence="7 8" key="1">
    <citation type="submission" date="2018-02" db="EMBL/GenBank/DDBJ databases">
        <title>Discovery of a pederin family compound in a non-symbiotic bloom-forming cyanobacterium.</title>
        <authorList>
            <person name="Kust A."/>
            <person name="Mares J."/>
            <person name="Jokela J."/>
            <person name="Urajova P."/>
            <person name="Hajek J."/>
            <person name="Saurav K."/>
            <person name="Voracova K."/>
            <person name="Fewer D.P."/>
            <person name="Haapaniemi E."/>
            <person name="Permi P."/>
            <person name="Rehakova K."/>
            <person name="Sivonen K."/>
            <person name="Hrouzek P."/>
        </authorList>
    </citation>
    <scope>NUCLEOTIDE SEQUENCE [LARGE SCALE GENOMIC DNA]</scope>
    <source>
        <strain evidence="7 8">CHARLIE-1</strain>
    </source>
</reference>
<evidence type="ECO:0000256" key="2">
    <source>
        <dbReference type="ARBA" id="ARBA00022679"/>
    </source>
</evidence>
<feature type="active site" description="Proton acceptor" evidence="4 5">
    <location>
        <position position="133"/>
    </location>
</feature>